<dbReference type="EMBL" id="LFYR01000979">
    <property type="protein sequence ID" value="KMZ66516.1"/>
    <property type="molecule type" value="Genomic_DNA"/>
</dbReference>
<dbReference type="OMA" id="ATICSHL"/>
<dbReference type="SUPFAM" id="SSF55008">
    <property type="entry name" value="HMA, heavy metal-associated domain"/>
    <property type="match status" value="1"/>
</dbReference>
<dbReference type="AlphaFoldDB" id="A0A0K9PC19"/>
<comment type="caution">
    <text evidence="4">The sequence shown here is derived from an EMBL/GenBank/DDBJ whole genome shotgun (WGS) entry which is preliminary data.</text>
</comment>
<dbReference type="GO" id="GO:0046872">
    <property type="term" value="F:metal ion binding"/>
    <property type="evidence" value="ECO:0007669"/>
    <property type="project" value="UniProtKB-KW"/>
</dbReference>
<dbReference type="PANTHER" id="PTHR22814:SF320">
    <property type="entry name" value="OS01G0309800 PROTEIN"/>
    <property type="match status" value="1"/>
</dbReference>
<evidence type="ECO:0000313" key="5">
    <source>
        <dbReference type="Proteomes" id="UP000036987"/>
    </source>
</evidence>
<feature type="domain" description="HMA" evidence="3">
    <location>
        <begin position="9"/>
        <end position="72"/>
    </location>
</feature>
<dbReference type="CDD" id="cd00371">
    <property type="entry name" value="HMA"/>
    <property type="match status" value="1"/>
</dbReference>
<dbReference type="Gene3D" id="3.30.70.100">
    <property type="match status" value="1"/>
</dbReference>
<evidence type="ECO:0000313" key="4">
    <source>
        <dbReference type="EMBL" id="KMZ66516.1"/>
    </source>
</evidence>
<dbReference type="Proteomes" id="UP000036987">
    <property type="component" value="Unassembled WGS sequence"/>
</dbReference>
<dbReference type="Pfam" id="PF00403">
    <property type="entry name" value="HMA"/>
    <property type="match status" value="1"/>
</dbReference>
<dbReference type="InterPro" id="IPR006121">
    <property type="entry name" value="HMA_dom"/>
</dbReference>
<evidence type="ECO:0000256" key="2">
    <source>
        <dbReference type="SAM" id="MobiDB-lite"/>
    </source>
</evidence>
<evidence type="ECO:0000256" key="1">
    <source>
        <dbReference type="ARBA" id="ARBA00022723"/>
    </source>
</evidence>
<evidence type="ECO:0000259" key="3">
    <source>
        <dbReference type="PROSITE" id="PS50846"/>
    </source>
</evidence>
<protein>
    <submittedName>
        <fullName evidence="4">Putative Copper transport protein</fullName>
    </submittedName>
</protein>
<dbReference type="PROSITE" id="PS50846">
    <property type="entry name" value="HMA_2"/>
    <property type="match status" value="1"/>
</dbReference>
<dbReference type="InterPro" id="IPR036163">
    <property type="entry name" value="HMA_dom_sf"/>
</dbReference>
<feature type="compositionally biased region" description="Pro residues" evidence="2">
    <location>
        <begin position="84"/>
        <end position="101"/>
    </location>
</feature>
<dbReference type="OrthoDB" id="1919822at2759"/>
<gene>
    <name evidence="4" type="ORF">ZOSMA_299G00060</name>
</gene>
<name>A0A0K9PC19_ZOSMR</name>
<dbReference type="STRING" id="29655.A0A0K9PC19"/>
<proteinExistence type="predicted"/>
<organism evidence="4 5">
    <name type="scientific">Zostera marina</name>
    <name type="common">Eelgrass</name>
    <dbReference type="NCBI Taxonomy" id="29655"/>
    <lineage>
        <taxon>Eukaryota</taxon>
        <taxon>Viridiplantae</taxon>
        <taxon>Streptophyta</taxon>
        <taxon>Embryophyta</taxon>
        <taxon>Tracheophyta</taxon>
        <taxon>Spermatophyta</taxon>
        <taxon>Magnoliopsida</taxon>
        <taxon>Liliopsida</taxon>
        <taxon>Zosteraceae</taxon>
        <taxon>Zostera</taxon>
    </lineage>
</organism>
<sequence length="222" mass="24845">MSSMETEKPWTTELSVRMDCNGCVQRMRRALNGVKGVHDIQIDMPQQKITVVGKADPEKMVKAIKKTKKIATISSHIDNSEEPAAPPSPDTDPPPPAPAEEPPATEEETPPAPEEAKSEENPPPPPQEEIRGEIPMVHPYPHQWNNYVQDQFPYHDNYYLTPMHSYNNSEPPSSAKILVVAPGSFHLTNEYYDHQQQNYGGGTEDNINSIFSDENPNACIIF</sequence>
<accession>A0A0K9PC19</accession>
<reference evidence="5" key="1">
    <citation type="journal article" date="2016" name="Nature">
        <title>The genome of the seagrass Zostera marina reveals angiosperm adaptation to the sea.</title>
        <authorList>
            <person name="Olsen J.L."/>
            <person name="Rouze P."/>
            <person name="Verhelst B."/>
            <person name="Lin Y.-C."/>
            <person name="Bayer T."/>
            <person name="Collen J."/>
            <person name="Dattolo E."/>
            <person name="De Paoli E."/>
            <person name="Dittami S."/>
            <person name="Maumus F."/>
            <person name="Michel G."/>
            <person name="Kersting A."/>
            <person name="Lauritano C."/>
            <person name="Lohaus R."/>
            <person name="Toepel M."/>
            <person name="Tonon T."/>
            <person name="Vanneste K."/>
            <person name="Amirebrahimi M."/>
            <person name="Brakel J."/>
            <person name="Bostroem C."/>
            <person name="Chovatia M."/>
            <person name="Grimwood J."/>
            <person name="Jenkins J.W."/>
            <person name="Jueterbock A."/>
            <person name="Mraz A."/>
            <person name="Stam W.T."/>
            <person name="Tice H."/>
            <person name="Bornberg-Bauer E."/>
            <person name="Green P.J."/>
            <person name="Pearson G.A."/>
            <person name="Procaccini G."/>
            <person name="Duarte C.M."/>
            <person name="Schmutz J."/>
            <person name="Reusch T.B.H."/>
            <person name="Van de Peer Y."/>
        </authorList>
    </citation>
    <scope>NUCLEOTIDE SEQUENCE [LARGE SCALE GENOMIC DNA]</scope>
    <source>
        <strain evidence="5">cv. Finnish</strain>
    </source>
</reference>
<keyword evidence="5" id="KW-1185">Reference proteome</keyword>
<dbReference type="PANTHER" id="PTHR22814">
    <property type="entry name" value="COPPER TRANSPORT PROTEIN ATOX1-RELATED"/>
    <property type="match status" value="1"/>
</dbReference>
<feature type="region of interest" description="Disordered" evidence="2">
    <location>
        <begin position="76"/>
        <end position="132"/>
    </location>
</feature>
<keyword evidence="1" id="KW-0479">Metal-binding</keyword>